<dbReference type="AlphaFoldDB" id="D2RDJ2"/>
<feature type="coiled-coil region" evidence="1">
    <location>
        <begin position="11"/>
        <end position="38"/>
    </location>
</feature>
<dbReference type="HOGENOM" id="CLU_1870612_0_0_2"/>
<dbReference type="RefSeq" id="WP_012940522.1">
    <property type="nucleotide sequence ID" value="NC_013741.1"/>
</dbReference>
<feature type="region of interest" description="Disordered" evidence="2">
    <location>
        <begin position="98"/>
        <end position="117"/>
    </location>
</feature>
<evidence type="ECO:0000256" key="1">
    <source>
        <dbReference type="SAM" id="Coils"/>
    </source>
</evidence>
<protein>
    <submittedName>
        <fullName evidence="3">Uncharacterized protein</fullName>
    </submittedName>
</protein>
<dbReference type="KEGG" id="apo:Arcpr_1128"/>
<evidence type="ECO:0000256" key="2">
    <source>
        <dbReference type="SAM" id="MobiDB-lite"/>
    </source>
</evidence>
<keyword evidence="4" id="KW-1185">Reference proteome</keyword>
<dbReference type="Proteomes" id="UP000001901">
    <property type="component" value="Chromosome"/>
</dbReference>
<dbReference type="STRING" id="572546.Arcpr_1128"/>
<reference evidence="3 4" key="1">
    <citation type="journal article" date="2010" name="Stand. Genomic Sci.">
        <title>Complete genome sequence of Archaeoglobus profundus type strain (AV18).</title>
        <authorList>
            <person name="von Jan M."/>
            <person name="Lapidus A."/>
            <person name="Del Rio T.G."/>
            <person name="Copeland A."/>
            <person name="Tice H."/>
            <person name="Cheng J.F."/>
            <person name="Lucas S."/>
            <person name="Chen F."/>
            <person name="Nolan M."/>
            <person name="Goodwin L."/>
            <person name="Han C."/>
            <person name="Pitluck S."/>
            <person name="Liolios K."/>
            <person name="Ivanova N."/>
            <person name="Mavromatis K."/>
            <person name="Ovchinnikova G."/>
            <person name="Chertkov O."/>
            <person name="Pati A."/>
            <person name="Chen A."/>
            <person name="Palaniappan K."/>
            <person name="Land M."/>
            <person name="Hauser L."/>
            <person name="Chang Y.J."/>
            <person name="Jeffries C.D."/>
            <person name="Saunders E."/>
            <person name="Brettin T."/>
            <person name="Detter J.C."/>
            <person name="Chain P."/>
            <person name="Eichinger K."/>
            <person name="Huber H."/>
            <person name="Spring S."/>
            <person name="Rohde M."/>
            <person name="Goker M."/>
            <person name="Wirth R."/>
            <person name="Woyke T."/>
            <person name="Bristow J."/>
            <person name="Eisen J.A."/>
            <person name="Markowitz V."/>
            <person name="Hugenholtz P."/>
            <person name="Kyrpides N.C."/>
            <person name="Klenk H.P."/>
        </authorList>
    </citation>
    <scope>NUCLEOTIDE SEQUENCE [LARGE SCALE GENOMIC DNA]</scope>
    <source>
        <strain evidence="4">DSM 5631 / JCM 9629 / NBRC 100127 / Av18</strain>
    </source>
</reference>
<name>D2RDJ2_ARCPA</name>
<evidence type="ECO:0000313" key="4">
    <source>
        <dbReference type="Proteomes" id="UP000001901"/>
    </source>
</evidence>
<dbReference type="EMBL" id="CP001857">
    <property type="protein sequence ID" value="ADB58186.1"/>
    <property type="molecule type" value="Genomic_DNA"/>
</dbReference>
<sequence>MERIEALEKSLGEVIKAVKTIAEELKELKQEAQQGKKAKPASLKLHKTAFKVKNSKYNNGSKIVIVEKGKESIAFALNKDDWLKLREFLDSYFGIGNGSQKSYSKRSYGKKSYGKKAKPAVEVEEVEGYENALDEE</sequence>
<gene>
    <name evidence="3" type="ordered locus">Arcpr_1128</name>
</gene>
<keyword evidence="1" id="KW-0175">Coiled coil</keyword>
<feature type="compositionally biased region" description="Basic residues" evidence="2">
    <location>
        <begin position="103"/>
        <end position="117"/>
    </location>
</feature>
<evidence type="ECO:0000313" key="3">
    <source>
        <dbReference type="EMBL" id="ADB58186.1"/>
    </source>
</evidence>
<proteinExistence type="predicted"/>
<accession>D2RDJ2</accession>
<organism evidence="3 4">
    <name type="scientific">Archaeoglobus profundus (strain DSM 5631 / JCM 9629 / NBRC 100127 / Av18)</name>
    <dbReference type="NCBI Taxonomy" id="572546"/>
    <lineage>
        <taxon>Archaea</taxon>
        <taxon>Methanobacteriati</taxon>
        <taxon>Methanobacteriota</taxon>
        <taxon>Archaeoglobi</taxon>
        <taxon>Archaeoglobales</taxon>
        <taxon>Archaeoglobaceae</taxon>
        <taxon>Archaeoglobus</taxon>
    </lineage>
</organism>
<dbReference type="GeneID" id="8739808"/>
<dbReference type="PaxDb" id="572546-Arcpr_1128"/>